<evidence type="ECO:0000256" key="6">
    <source>
        <dbReference type="ARBA" id="ARBA00022729"/>
    </source>
</evidence>
<dbReference type="GO" id="GO:0005886">
    <property type="term" value="C:plasma membrane"/>
    <property type="evidence" value="ECO:0007669"/>
    <property type="project" value="UniProtKB-SubCell"/>
</dbReference>
<evidence type="ECO:0000256" key="5">
    <source>
        <dbReference type="ARBA" id="ARBA00022692"/>
    </source>
</evidence>
<keyword evidence="11" id="KW-0472">Membrane</keyword>
<dbReference type="KEGG" id="tva:4775014"/>
<evidence type="ECO:0000313" key="19">
    <source>
        <dbReference type="Proteomes" id="UP000001542"/>
    </source>
</evidence>
<evidence type="ECO:0000256" key="8">
    <source>
        <dbReference type="ARBA" id="ARBA00022777"/>
    </source>
</evidence>
<dbReference type="Proteomes" id="UP000001542">
    <property type="component" value="Unassembled WGS sequence"/>
</dbReference>
<evidence type="ECO:0000256" key="3">
    <source>
        <dbReference type="ARBA" id="ARBA00022475"/>
    </source>
</evidence>
<keyword evidence="9" id="KW-0067">ATP-binding</keyword>
<reference evidence="18" key="2">
    <citation type="journal article" date="2007" name="Science">
        <title>Draft genome sequence of the sexually transmitted pathogen Trichomonas vaginalis.</title>
        <authorList>
            <person name="Carlton J.M."/>
            <person name="Hirt R.P."/>
            <person name="Silva J.C."/>
            <person name="Delcher A.L."/>
            <person name="Schatz M."/>
            <person name="Zhao Q."/>
            <person name="Wortman J.R."/>
            <person name="Bidwell S.L."/>
            <person name="Alsmark U.C.M."/>
            <person name="Besteiro S."/>
            <person name="Sicheritz-Ponten T."/>
            <person name="Noel C.J."/>
            <person name="Dacks J.B."/>
            <person name="Foster P.G."/>
            <person name="Simillion C."/>
            <person name="Van de Peer Y."/>
            <person name="Miranda-Saavedra D."/>
            <person name="Barton G.J."/>
            <person name="Westrop G.D."/>
            <person name="Mueller S."/>
            <person name="Dessi D."/>
            <person name="Fiori P.L."/>
            <person name="Ren Q."/>
            <person name="Paulsen I."/>
            <person name="Zhang H."/>
            <person name="Bastida-Corcuera F.D."/>
            <person name="Simoes-Barbosa A."/>
            <person name="Brown M.T."/>
            <person name="Hayes R.D."/>
            <person name="Mukherjee M."/>
            <person name="Okumura C.Y."/>
            <person name="Schneider R."/>
            <person name="Smith A.J."/>
            <person name="Vanacova S."/>
            <person name="Villalvazo M."/>
            <person name="Haas B.J."/>
            <person name="Pertea M."/>
            <person name="Feldblyum T.V."/>
            <person name="Utterback T.R."/>
            <person name="Shu C.L."/>
            <person name="Osoegawa K."/>
            <person name="de Jong P.J."/>
            <person name="Hrdy I."/>
            <person name="Horvathova L."/>
            <person name="Zubacova Z."/>
            <person name="Dolezal P."/>
            <person name="Malik S.B."/>
            <person name="Logsdon J.M. Jr."/>
            <person name="Henze K."/>
            <person name="Gupta A."/>
            <person name="Wang C.C."/>
            <person name="Dunne R.L."/>
            <person name="Upcroft J.A."/>
            <person name="Upcroft P."/>
            <person name="White O."/>
            <person name="Salzberg S.L."/>
            <person name="Tang P."/>
            <person name="Chiu C.-H."/>
            <person name="Lee Y.-S."/>
            <person name="Embley T.M."/>
            <person name="Coombs G.H."/>
            <person name="Mottram J.C."/>
            <person name="Tachezy J."/>
            <person name="Fraser-Liggett C.M."/>
            <person name="Johnson P.J."/>
        </authorList>
    </citation>
    <scope>NUCLEOTIDE SEQUENCE [LARGE SCALE GENOMIC DNA]</scope>
    <source>
        <strain evidence="18">G3</strain>
    </source>
</reference>
<keyword evidence="13" id="KW-1015">Disulfide bond</keyword>
<evidence type="ECO:0000256" key="9">
    <source>
        <dbReference type="ARBA" id="ARBA00022840"/>
    </source>
</evidence>
<feature type="domain" description="ALK/LTK-like glycine-rich" evidence="17">
    <location>
        <begin position="38"/>
        <end position="281"/>
    </location>
</feature>
<keyword evidence="8" id="KW-0418">Kinase</keyword>
<dbReference type="EMBL" id="DS113236">
    <property type="protein sequence ID" value="EAY17001.1"/>
    <property type="molecule type" value="Genomic_DNA"/>
</dbReference>
<proteinExistence type="predicted"/>
<evidence type="ECO:0000256" key="13">
    <source>
        <dbReference type="ARBA" id="ARBA00023157"/>
    </source>
</evidence>
<dbReference type="InterPro" id="IPR055163">
    <property type="entry name" value="ALK/LTK-like_GRD"/>
</dbReference>
<organism evidence="18 19">
    <name type="scientific">Trichomonas vaginalis (strain ATCC PRA-98 / G3)</name>
    <dbReference type="NCBI Taxonomy" id="412133"/>
    <lineage>
        <taxon>Eukaryota</taxon>
        <taxon>Metamonada</taxon>
        <taxon>Parabasalia</taxon>
        <taxon>Trichomonadida</taxon>
        <taxon>Trichomonadidae</taxon>
        <taxon>Trichomonas</taxon>
    </lineage>
</organism>
<keyword evidence="4" id="KW-0808">Transferase</keyword>
<evidence type="ECO:0000256" key="14">
    <source>
        <dbReference type="ARBA" id="ARBA00023170"/>
    </source>
</evidence>
<accession>A2DRN8</accession>
<dbReference type="Pfam" id="PF12810">
    <property type="entry name" value="ALK_LTK_GRD"/>
    <property type="match status" value="1"/>
</dbReference>
<dbReference type="GO" id="GO:0005524">
    <property type="term" value="F:ATP binding"/>
    <property type="evidence" value="ECO:0007669"/>
    <property type="project" value="UniProtKB-KW"/>
</dbReference>
<reference evidence="18" key="1">
    <citation type="submission" date="2006-10" db="EMBL/GenBank/DDBJ databases">
        <authorList>
            <person name="Amadeo P."/>
            <person name="Zhao Q."/>
            <person name="Wortman J."/>
            <person name="Fraser-Liggett C."/>
            <person name="Carlton J."/>
        </authorList>
    </citation>
    <scope>NUCLEOTIDE SEQUENCE</scope>
    <source>
        <strain evidence="18">G3</strain>
    </source>
</reference>
<keyword evidence="12" id="KW-0829">Tyrosine-protein kinase</keyword>
<evidence type="ECO:0000259" key="17">
    <source>
        <dbReference type="Pfam" id="PF12810"/>
    </source>
</evidence>
<keyword evidence="14" id="KW-0675">Receptor</keyword>
<name>A2DRN8_TRIV3</name>
<keyword evidence="15" id="KW-0325">Glycoprotein</keyword>
<sequence length="330" mass="34323">MNSWKLGRNIGSLSNYHSDGIIASFGYPCSTNYDCTYYESILQPGLYKFEVWGAQGGGCTADKVQYPSKGTGGYSVGVYKISEPTKVYVFVGAKGEDARYPPPSLIRGGFNGGGDVTPYTSDNDDGGAGGGSSDIRVGDKEVDYRVIVAGGGGGNGLDIYFFEYIETGYGGGIEGGRPKAYPSLVGDSANQTSGYQKLNGQPGGPTPEGSCAGAGGGYYGGYALKGNDGGSAGGCSGYIGKVFDFKDIIAKTIPGNESIINPNGTTSIGRFGDGYARITLLGYLLIRQSPLLKSYDPSSTVSFLFTLSSLAVGENARINRTIDSNDPVTI</sequence>
<keyword evidence="19" id="KW-1185">Reference proteome</keyword>
<evidence type="ECO:0000313" key="18">
    <source>
        <dbReference type="EMBL" id="EAY17001.1"/>
    </source>
</evidence>
<keyword evidence="5" id="KW-0812">Transmembrane</keyword>
<dbReference type="EC" id="2.7.10.1" evidence="2"/>
<keyword evidence="3" id="KW-1003">Cell membrane</keyword>
<keyword evidence="10" id="KW-1133">Transmembrane helix</keyword>
<evidence type="ECO:0000256" key="2">
    <source>
        <dbReference type="ARBA" id="ARBA00011902"/>
    </source>
</evidence>
<protein>
    <recommendedName>
        <fullName evidence="2">receptor protein-tyrosine kinase</fullName>
        <ecNumber evidence="2">2.7.10.1</ecNumber>
    </recommendedName>
</protein>
<dbReference type="VEuPathDB" id="TrichDB:TVAGG3_0696410"/>
<evidence type="ECO:0000256" key="10">
    <source>
        <dbReference type="ARBA" id="ARBA00022989"/>
    </source>
</evidence>
<dbReference type="RefSeq" id="XP_001329224.1">
    <property type="nucleotide sequence ID" value="XM_001329189.1"/>
</dbReference>
<evidence type="ECO:0000256" key="15">
    <source>
        <dbReference type="ARBA" id="ARBA00023180"/>
    </source>
</evidence>
<dbReference type="GO" id="GO:0004714">
    <property type="term" value="F:transmembrane receptor protein tyrosine kinase activity"/>
    <property type="evidence" value="ECO:0007669"/>
    <property type="project" value="UniProtKB-EC"/>
</dbReference>
<evidence type="ECO:0000256" key="16">
    <source>
        <dbReference type="SAM" id="MobiDB-lite"/>
    </source>
</evidence>
<evidence type="ECO:0000256" key="12">
    <source>
        <dbReference type="ARBA" id="ARBA00023137"/>
    </source>
</evidence>
<feature type="region of interest" description="Disordered" evidence="16">
    <location>
        <begin position="105"/>
        <end position="135"/>
    </location>
</feature>
<keyword evidence="7" id="KW-0547">Nucleotide-binding</keyword>
<evidence type="ECO:0000256" key="1">
    <source>
        <dbReference type="ARBA" id="ARBA00004251"/>
    </source>
</evidence>
<comment type="subcellular location">
    <subcellularLocation>
        <location evidence="1">Cell membrane</location>
        <topology evidence="1">Single-pass type I membrane protein</topology>
    </subcellularLocation>
</comment>
<evidence type="ECO:0000256" key="4">
    <source>
        <dbReference type="ARBA" id="ARBA00022679"/>
    </source>
</evidence>
<dbReference type="VEuPathDB" id="TrichDB:TVAG_281180"/>
<gene>
    <name evidence="18" type="ORF">TVAG_281180</name>
</gene>
<dbReference type="AlphaFoldDB" id="A2DRN8"/>
<keyword evidence="6" id="KW-0732">Signal</keyword>
<evidence type="ECO:0000256" key="11">
    <source>
        <dbReference type="ARBA" id="ARBA00023136"/>
    </source>
</evidence>
<dbReference type="InParanoid" id="A2DRN8"/>
<evidence type="ECO:0000256" key="7">
    <source>
        <dbReference type="ARBA" id="ARBA00022741"/>
    </source>
</evidence>